<dbReference type="GO" id="GO:0005737">
    <property type="term" value="C:cytoplasm"/>
    <property type="evidence" value="ECO:0007669"/>
    <property type="project" value="TreeGrafter"/>
</dbReference>
<dbReference type="Proteomes" id="UP001044222">
    <property type="component" value="Unassembled WGS sequence"/>
</dbReference>
<evidence type="ECO:0000256" key="2">
    <source>
        <dbReference type="ARBA" id="ARBA00022490"/>
    </source>
</evidence>
<dbReference type="GO" id="GO:0051893">
    <property type="term" value="P:regulation of focal adhesion assembly"/>
    <property type="evidence" value="ECO:0007669"/>
    <property type="project" value="TreeGrafter"/>
</dbReference>
<organism evidence="10 11">
    <name type="scientific">Anguilla anguilla</name>
    <name type="common">European freshwater eel</name>
    <name type="synonym">Muraena anguilla</name>
    <dbReference type="NCBI Taxonomy" id="7936"/>
    <lineage>
        <taxon>Eukaryota</taxon>
        <taxon>Metazoa</taxon>
        <taxon>Chordata</taxon>
        <taxon>Craniata</taxon>
        <taxon>Vertebrata</taxon>
        <taxon>Euteleostomi</taxon>
        <taxon>Actinopterygii</taxon>
        <taxon>Neopterygii</taxon>
        <taxon>Teleostei</taxon>
        <taxon>Anguilliformes</taxon>
        <taxon>Anguillidae</taxon>
        <taxon>Anguilla</taxon>
    </lineage>
</organism>
<evidence type="ECO:0000256" key="5">
    <source>
        <dbReference type="ARBA" id="ARBA00023212"/>
    </source>
</evidence>
<dbReference type="SUPFAM" id="SSF46966">
    <property type="entry name" value="Spectrin repeat"/>
    <property type="match status" value="9"/>
</dbReference>
<feature type="region of interest" description="Disordered" evidence="7">
    <location>
        <begin position="650"/>
        <end position="669"/>
    </location>
</feature>
<dbReference type="InterPro" id="IPR036534">
    <property type="entry name" value="GAR_dom_sf"/>
</dbReference>
<dbReference type="Pfam" id="PF13499">
    <property type="entry name" value="EF-hand_7"/>
    <property type="match status" value="1"/>
</dbReference>
<dbReference type="Pfam" id="PF00435">
    <property type="entry name" value="Spectrin"/>
    <property type="match status" value="8"/>
</dbReference>
<dbReference type="InterPro" id="IPR002017">
    <property type="entry name" value="Spectrin_repeat"/>
</dbReference>
<dbReference type="InterPro" id="IPR011992">
    <property type="entry name" value="EF-hand-dom_pair"/>
</dbReference>
<dbReference type="GO" id="GO:0042060">
    <property type="term" value="P:wound healing"/>
    <property type="evidence" value="ECO:0007669"/>
    <property type="project" value="TreeGrafter"/>
</dbReference>
<evidence type="ECO:0000313" key="10">
    <source>
        <dbReference type="EMBL" id="KAG5855866.1"/>
    </source>
</evidence>
<dbReference type="InterPro" id="IPR003108">
    <property type="entry name" value="GAR_dom"/>
</dbReference>
<dbReference type="Gene3D" id="3.30.920.20">
    <property type="entry name" value="Gas2-like domain"/>
    <property type="match status" value="1"/>
</dbReference>
<evidence type="ECO:0000259" key="9">
    <source>
        <dbReference type="PROSITE" id="PS51460"/>
    </source>
</evidence>
<comment type="caution">
    <text evidence="10">The sequence shown here is derived from an EMBL/GenBank/DDBJ whole genome shotgun (WGS) entry which is preliminary data.</text>
</comment>
<sequence length="2107" mass="233803">MGKPLSRPDCLRKRPRCLGKGVQPEGYMEDCYVPQRSIYDTMRINEHIDQGPVAGDDSTLSSNGTPGRREGRGGRAGPGGAPSGWTSGLRPSAAAPAATRRRSQGSDKRGAGGRRSLKTFAQLEVSLGKSPQWGRGRPAGRGLVLSGVPLARQERPVRWRVSDPGSERDFPILDQDLDTAPLLPSLSPVPPETEDPPDTCTWPRRLMGRRRTVSQGGVLHKLPILPPLPPLLAEHSEADEESLRLLDTPSSLSQVLEGVSPEGVANEAVTPEGVAEEGASLGWPAEAGGGRGGSAGHAPSGQKSGGGRRTGGTGEISQNGDGPQRGARVGAHPGSESSGVQMSGRDRSGRSDTASSAERREYDSDLGSAASLDREEEEGRKEGTVGGVCLEIRRSSPSLEDARSDHEDEGGASEVKHGGSTRGQEEEEGTGEKRREEQEGESEEGGLQGKEIQTTTSDPQDPAGRAEPQGVPTVTGVTVPRLDSPPSRADSPLPLSPSKHEGRGSGLESENADAFVVTDSFVYLAVSALPAPAQTAPLSPLQESSSSGTLLQPRPDPEEGDFLSTDSFVYLAAPERNTLAGSGSSGANSQDSDSDAAQSGVDFAPGSTTADSDSDASNSEPDLATPLWDQWEELEPSVLRRLFCDDQSESGVISEGQSEKSVISEGQSEQDLICGANPRARPPGAGSGSERFLALEQARVPLTLFWETHRKLEPWLEETEALIGRLPSPAVDLETLRIQQDQIRVLKESVLGHQCHVDKLLLIGPMLDPGSQEGAAMRQSCSAVERRYLAIKEGVRGHSAALEEAISQSSQFHDKMEPLLETLERAVQRLRQRPPVAVELEKLREQLAVHRAAGQELDKLLPAYNALCSHGDDPAAHVPHAHPGDPASQAVRSRLQRLRSLWAEIRQRAQEREAKLLEALDLAGRFWAESGALLGTLRDAQDITRKLEDPAVSPAHITQQLETTKAWRAEMGRLSEQLQALSMLGDKLITVCGDTEKPLVRKSLEETQAALQSLNRMLEERMQRLETAMTTAVQYQDALQGMFGYLDKAAMELRNMPTAGAELGAVQQQIQDLKLFKAVVLQQQRDMQKVRQQGELLVRSASAQSDREAVREPLTHLTHLWKSLGDEVTHRQHELEVALLSLGQLQQALMEAESWLSQSHVTLDALRPISCDPKAIEMELANHQVFRDDVLSRRATMEALNRAASSQLLELNPGEEASRLRQQLETVHHSWESLLFKTQGRQDLLEVALAEAEGFHGEVQVCLQWLRDTERQLSTTKPTGGLPETAREQLRQHMELQGQVSQQADRYHDLVARGQAMLMSLLEGEEGGFGATQTQQNLLLLQNTWASLTTKMDNRRVKLEEAVSLATGFQSSLQVCVNWLIQAEQSLNMAPPPSLVLETLLLQIEEHKVFMSEVNSHRQQVLVLEKVGSELRSASLEQDEVLIGNLLLRVHSRWHQLAKSSREREQNLEEAHKTATKFQESCGELWNWLLETESRLDTELRVTNEPEEINEELAKHEELRKALCSRLPQYYSTVRSGRCLRDKASLPTDTQKLSSLLEQLRDTWDRVCAKSTQRQQHLEEAVLYSGQPEGALQLMLDWLCWAETQLQEDQPIYGDMDLVSHLLESHQVFQRELYNRAGSVQALKRAAAELVEAGSGAGSGAGLGEAGWVGVLLQELSLRWDRVCSLSVSKQTRLQQALKQAEQFRNAVQQLLVWLSGWGRLITMAPSWRRRRLCRPCSMPMRGCRRRWRRRGRRQRVTTLQTRYREVLMWAKQHKQALESSLAEMLNNSILLEELLSWLLWAETTLVQREAVSLPHDTLQIKTLIIEHQVFMEEMAQKRMDVERLTKSCQSKQTLSPESEKPGGMQQVGMQVTGGNPRLSQLCSLCQQVWQLSLNHQSKLSIALKRLEELEEGVEFDFDGWRRKCMQWVSRRKCNMMDMFQRVDTDQDGRITREEFTEVIVALDFPTSQWEMMAVMDLFDQDGSGNIDYYEFAAALHQSRDTSSHTTEADRIKEEVTRQVVQCKCKKRFRVEQIGENKYRLGQCECVLRILCNVLLVQMGHGWMSLNEFLMKYDPCRDVSHTQSFPRQLTGLLGGRTGGGEEQRDGQ</sequence>
<evidence type="ECO:0000256" key="7">
    <source>
        <dbReference type="SAM" id="MobiDB-lite"/>
    </source>
</evidence>
<feature type="domain" description="EF-hand" evidence="8">
    <location>
        <begin position="1936"/>
        <end position="1966"/>
    </location>
</feature>
<dbReference type="SMART" id="SM00150">
    <property type="entry name" value="SPEC"/>
    <property type="match status" value="10"/>
</dbReference>
<feature type="compositionally biased region" description="Gly residues" evidence="7">
    <location>
        <begin position="303"/>
        <end position="314"/>
    </location>
</feature>
<dbReference type="InterPro" id="IPR043197">
    <property type="entry name" value="Plakin"/>
</dbReference>
<dbReference type="SMART" id="SM00054">
    <property type="entry name" value="EFh"/>
    <property type="match status" value="2"/>
</dbReference>
<dbReference type="GO" id="GO:0005509">
    <property type="term" value="F:calcium ion binding"/>
    <property type="evidence" value="ECO:0007669"/>
    <property type="project" value="InterPro"/>
</dbReference>
<evidence type="ECO:0000259" key="8">
    <source>
        <dbReference type="PROSITE" id="PS50222"/>
    </source>
</evidence>
<feature type="domain" description="EF-hand" evidence="8">
    <location>
        <begin position="1971"/>
        <end position="2002"/>
    </location>
</feature>
<keyword evidence="4" id="KW-0106">Calcium</keyword>
<feature type="domain" description="GAR" evidence="9">
    <location>
        <begin position="2007"/>
        <end position="2077"/>
    </location>
</feature>
<accession>A0A9D3S8S9</accession>
<feature type="region of interest" description="Disordered" evidence="7">
    <location>
        <begin position="535"/>
        <end position="623"/>
    </location>
</feature>
<dbReference type="GO" id="GO:0015629">
    <property type="term" value="C:actin cytoskeleton"/>
    <property type="evidence" value="ECO:0007669"/>
    <property type="project" value="TreeGrafter"/>
</dbReference>
<feature type="region of interest" description="Disordered" evidence="7">
    <location>
        <begin position="280"/>
        <end position="511"/>
    </location>
</feature>
<dbReference type="GO" id="GO:0045296">
    <property type="term" value="F:cadherin binding"/>
    <property type="evidence" value="ECO:0007669"/>
    <property type="project" value="TreeGrafter"/>
</dbReference>
<feature type="region of interest" description="Disordered" evidence="7">
    <location>
        <begin position="2088"/>
        <end position="2107"/>
    </location>
</feature>
<feature type="compositionally biased region" description="Polar residues" evidence="7">
    <location>
        <begin position="541"/>
        <end position="550"/>
    </location>
</feature>
<feature type="compositionally biased region" description="Low complexity" evidence="7">
    <location>
        <begin position="580"/>
        <end position="617"/>
    </location>
</feature>
<dbReference type="Gene3D" id="1.10.238.10">
    <property type="entry name" value="EF-hand"/>
    <property type="match status" value="1"/>
</dbReference>
<dbReference type="PROSITE" id="PS51460">
    <property type="entry name" value="GAR"/>
    <property type="match status" value="1"/>
</dbReference>
<dbReference type="GO" id="GO:0045104">
    <property type="term" value="P:intermediate filament cytoskeleton organization"/>
    <property type="evidence" value="ECO:0007669"/>
    <property type="project" value="InterPro"/>
</dbReference>
<keyword evidence="11" id="KW-1185">Reference proteome</keyword>
<evidence type="ECO:0000256" key="3">
    <source>
        <dbReference type="ARBA" id="ARBA00022723"/>
    </source>
</evidence>
<dbReference type="Gene3D" id="1.20.58.60">
    <property type="match status" value="10"/>
</dbReference>
<dbReference type="SUPFAM" id="SSF47473">
    <property type="entry name" value="EF-hand"/>
    <property type="match status" value="1"/>
</dbReference>
<dbReference type="InterPro" id="IPR002048">
    <property type="entry name" value="EF_hand_dom"/>
</dbReference>
<evidence type="ECO:0000313" key="11">
    <source>
        <dbReference type="Proteomes" id="UP001044222"/>
    </source>
</evidence>
<dbReference type="GO" id="GO:0005886">
    <property type="term" value="C:plasma membrane"/>
    <property type="evidence" value="ECO:0007669"/>
    <property type="project" value="UniProtKB-SubCell"/>
</dbReference>
<dbReference type="Pfam" id="PF02187">
    <property type="entry name" value="GAS2"/>
    <property type="match status" value="1"/>
</dbReference>
<name>A0A9D3S8S9_ANGAN</name>
<dbReference type="GO" id="GO:0005874">
    <property type="term" value="C:microtubule"/>
    <property type="evidence" value="ECO:0007669"/>
    <property type="project" value="TreeGrafter"/>
</dbReference>
<evidence type="ECO:0000256" key="4">
    <source>
        <dbReference type="ARBA" id="ARBA00022837"/>
    </source>
</evidence>
<dbReference type="FunFam" id="1.20.58.60:FF:000001">
    <property type="entry name" value="Microtubule-actin cross-linking factor 1"/>
    <property type="match status" value="3"/>
</dbReference>
<dbReference type="SUPFAM" id="SSF143575">
    <property type="entry name" value="GAS2 domain-like"/>
    <property type="match status" value="1"/>
</dbReference>
<evidence type="ECO:0000256" key="1">
    <source>
        <dbReference type="ARBA" id="ARBA00004245"/>
    </source>
</evidence>
<feature type="region of interest" description="Disordered" evidence="7">
    <location>
        <begin position="43"/>
        <end position="117"/>
    </location>
</feature>
<dbReference type="PROSITE" id="PS50222">
    <property type="entry name" value="EF_HAND_2"/>
    <property type="match status" value="2"/>
</dbReference>
<dbReference type="CDD" id="cd00051">
    <property type="entry name" value="EFh"/>
    <property type="match status" value="1"/>
</dbReference>
<dbReference type="PROSITE" id="PS00018">
    <property type="entry name" value="EF_HAND_1"/>
    <property type="match status" value="2"/>
</dbReference>
<protein>
    <submittedName>
        <fullName evidence="10">Uncharacterized protein</fullName>
    </submittedName>
</protein>
<feature type="compositionally biased region" description="Low complexity" evidence="7">
    <location>
        <begin position="470"/>
        <end position="480"/>
    </location>
</feature>
<dbReference type="GO" id="GO:0008017">
    <property type="term" value="F:microtubule binding"/>
    <property type="evidence" value="ECO:0007669"/>
    <property type="project" value="InterPro"/>
</dbReference>
<evidence type="ECO:0000256" key="6">
    <source>
        <dbReference type="SAM" id="Coils"/>
    </source>
</evidence>
<dbReference type="GO" id="GO:0005882">
    <property type="term" value="C:intermediate filament"/>
    <property type="evidence" value="ECO:0007669"/>
    <property type="project" value="TreeGrafter"/>
</dbReference>
<dbReference type="EMBL" id="JAFIRN010000001">
    <property type="protein sequence ID" value="KAG5855866.1"/>
    <property type="molecule type" value="Genomic_DNA"/>
</dbReference>
<proteinExistence type="predicted"/>
<feature type="region of interest" description="Disordered" evidence="7">
    <location>
        <begin position="1"/>
        <end position="30"/>
    </location>
</feature>
<feature type="compositionally biased region" description="Polar residues" evidence="7">
    <location>
        <begin position="1848"/>
        <end position="1857"/>
    </location>
</feature>
<dbReference type="PANTHER" id="PTHR23169">
    <property type="entry name" value="ENVOPLAKIN"/>
    <property type="match status" value="1"/>
</dbReference>
<gene>
    <name evidence="10" type="ORF">ANANG_G00001220</name>
</gene>
<keyword evidence="2" id="KW-0963">Cytoplasm</keyword>
<dbReference type="SMART" id="SM00243">
    <property type="entry name" value="GAS2"/>
    <property type="match status" value="1"/>
</dbReference>
<keyword evidence="6" id="KW-0175">Coiled coil</keyword>
<dbReference type="GO" id="GO:0032886">
    <property type="term" value="P:regulation of microtubule-based process"/>
    <property type="evidence" value="ECO:0007669"/>
    <property type="project" value="TreeGrafter"/>
</dbReference>
<keyword evidence="5" id="KW-0206">Cytoskeleton</keyword>
<feature type="coiled-coil region" evidence="6">
    <location>
        <begin position="1001"/>
        <end position="1028"/>
    </location>
</feature>
<feature type="region of interest" description="Disordered" evidence="7">
    <location>
        <begin position="1848"/>
        <end position="1867"/>
    </location>
</feature>
<dbReference type="InterPro" id="IPR018159">
    <property type="entry name" value="Spectrin/alpha-actinin"/>
</dbReference>
<dbReference type="PANTHER" id="PTHR23169:SF25">
    <property type="entry name" value="MICROTUBULE-ACTIN CROSS-LINKING FACTOR 1, ISOFORMS 1_2_3_4_5"/>
    <property type="match status" value="1"/>
</dbReference>
<dbReference type="InterPro" id="IPR018247">
    <property type="entry name" value="EF_Hand_1_Ca_BS"/>
</dbReference>
<keyword evidence="3" id="KW-0479">Metal-binding</keyword>
<comment type="subcellular location">
    <subcellularLocation>
        <location evidence="1">Cytoplasm</location>
        <location evidence="1">Cytoskeleton</location>
    </subcellularLocation>
</comment>
<dbReference type="CDD" id="cd00176">
    <property type="entry name" value="SPEC"/>
    <property type="match status" value="6"/>
</dbReference>
<dbReference type="GO" id="GO:0005198">
    <property type="term" value="F:structural molecule activity"/>
    <property type="evidence" value="ECO:0007669"/>
    <property type="project" value="TreeGrafter"/>
</dbReference>
<reference evidence="10" key="1">
    <citation type="submission" date="2021-01" db="EMBL/GenBank/DDBJ databases">
        <title>A chromosome-scale assembly of European eel, Anguilla anguilla.</title>
        <authorList>
            <person name="Henkel C."/>
            <person name="Jong-Raadsen S.A."/>
            <person name="Dufour S."/>
            <person name="Weltzien F.-A."/>
            <person name="Palstra A.P."/>
            <person name="Pelster B."/>
            <person name="Spaink H.P."/>
            <person name="Van Den Thillart G.E."/>
            <person name="Jansen H."/>
            <person name="Zahm M."/>
            <person name="Klopp C."/>
            <person name="Cedric C."/>
            <person name="Louis A."/>
            <person name="Berthelot C."/>
            <person name="Parey E."/>
            <person name="Roest Crollius H."/>
            <person name="Montfort J."/>
            <person name="Robinson-Rechavi M."/>
            <person name="Bucao C."/>
            <person name="Bouchez O."/>
            <person name="Gislard M."/>
            <person name="Lluch J."/>
            <person name="Milhes M."/>
            <person name="Lampietro C."/>
            <person name="Lopez Roques C."/>
            <person name="Donnadieu C."/>
            <person name="Braasch I."/>
            <person name="Desvignes T."/>
            <person name="Postlethwait J."/>
            <person name="Bobe J."/>
            <person name="Guiguen Y."/>
            <person name="Dirks R."/>
        </authorList>
    </citation>
    <scope>NUCLEOTIDE SEQUENCE</scope>
    <source>
        <strain evidence="10">Tag_6206</strain>
        <tissue evidence="10">Liver</tissue>
    </source>
</reference>